<accession>A0AAU9EFT4</accession>
<sequence length="223" mass="24018">MITAEWKPIEEMVGYLRGHKKVLVIGCATCVAECAAGGEREVETLAPLLAMAMQNDGNPIEVKSATLERQCEPEFLEDIAEAAAEADAIVSVACGIGMQLVAERYADTSLYPGVNTTSLSIREEPGLWTSRCAACGDCVLGLTFGLCPVARCAKSLQNGPCGGTRTNGMCEINEDTPCIWRLIVERATARGRLEDLTKVRPPKDWSNSPAGGPKRMLREDLRS</sequence>
<dbReference type="PANTHER" id="PTHR38755:SF1">
    <property type="entry name" value="METHYLENE-TETRAHYDROFOLATE REDUCTASE C-TERMINAL DOMAIN-CONTAINING PROTEIN"/>
    <property type="match status" value="1"/>
</dbReference>
<organism evidence="3 4">
    <name type="scientific">Desulfoferula mesophila</name>
    <dbReference type="NCBI Taxonomy" id="3058419"/>
    <lineage>
        <taxon>Bacteria</taxon>
        <taxon>Pseudomonadati</taxon>
        <taxon>Thermodesulfobacteriota</taxon>
        <taxon>Desulfarculia</taxon>
        <taxon>Desulfarculales</taxon>
        <taxon>Desulfarculaceae</taxon>
        <taxon>Desulfoferula</taxon>
    </lineage>
</organism>
<evidence type="ECO:0000256" key="1">
    <source>
        <dbReference type="SAM" id="MobiDB-lite"/>
    </source>
</evidence>
<dbReference type="KEGG" id="dmp:FAK_19060"/>
<dbReference type="PANTHER" id="PTHR38755">
    <property type="entry name" value="5,10-METHYLENETETRAHYDROFOLATE REDUCTASE"/>
    <property type="match status" value="1"/>
</dbReference>
<proteinExistence type="predicted"/>
<feature type="region of interest" description="Disordered" evidence="1">
    <location>
        <begin position="199"/>
        <end position="223"/>
    </location>
</feature>
<keyword evidence="3" id="KW-0863">Zinc-finger</keyword>
<dbReference type="EMBL" id="AP028679">
    <property type="protein sequence ID" value="BEQ14840.1"/>
    <property type="molecule type" value="Genomic_DNA"/>
</dbReference>
<dbReference type="Pfam" id="PF12225">
    <property type="entry name" value="DUF5981"/>
    <property type="match status" value="1"/>
</dbReference>
<dbReference type="InterPro" id="IPR022026">
    <property type="entry name" value="DUF5981"/>
</dbReference>
<evidence type="ECO:0000313" key="3">
    <source>
        <dbReference type="EMBL" id="BEQ14840.1"/>
    </source>
</evidence>
<gene>
    <name evidence="3" type="ORF">FAK_19060</name>
</gene>
<dbReference type="AlphaFoldDB" id="A0AAU9EFT4"/>
<dbReference type="GO" id="GO:0008270">
    <property type="term" value="F:zinc ion binding"/>
    <property type="evidence" value="ECO:0007669"/>
    <property type="project" value="UniProtKB-KW"/>
</dbReference>
<name>A0AAU9EFT4_9BACT</name>
<protein>
    <submittedName>
        <fullName evidence="3">Zinc-finger protein</fullName>
    </submittedName>
</protein>
<dbReference type="Proteomes" id="UP001366166">
    <property type="component" value="Chromosome"/>
</dbReference>
<evidence type="ECO:0000313" key="4">
    <source>
        <dbReference type="Proteomes" id="UP001366166"/>
    </source>
</evidence>
<feature type="domain" description="Methylene-tetrahydrofolate reductase C-terminal-like" evidence="2">
    <location>
        <begin position="111"/>
        <end position="206"/>
    </location>
</feature>
<reference evidence="4" key="1">
    <citation type="journal article" date="2023" name="Arch. Microbiol.">
        <title>Desulfoferula mesophilus gen. nov. sp. nov., a mesophilic sulfate-reducing bacterium isolated from a brackish lake sediment.</title>
        <authorList>
            <person name="Watanabe T."/>
            <person name="Yabe T."/>
            <person name="Tsuji J.M."/>
            <person name="Fukui M."/>
        </authorList>
    </citation>
    <scope>NUCLEOTIDE SEQUENCE [LARGE SCALE GENOMIC DNA]</scope>
    <source>
        <strain evidence="4">12FAK</strain>
    </source>
</reference>
<evidence type="ECO:0000259" key="2">
    <source>
        <dbReference type="Pfam" id="PF12225"/>
    </source>
</evidence>
<keyword evidence="4" id="KW-1185">Reference proteome</keyword>
<keyword evidence="3" id="KW-0862">Zinc</keyword>
<keyword evidence="3" id="KW-0479">Metal-binding</keyword>
<dbReference type="RefSeq" id="WP_338606512.1">
    <property type="nucleotide sequence ID" value="NZ_AP028679.1"/>
</dbReference>